<dbReference type="Proteomes" id="UP000649739">
    <property type="component" value="Unassembled WGS sequence"/>
</dbReference>
<feature type="domain" description="M23ase beta-sheet core" evidence="1">
    <location>
        <begin position="241"/>
        <end position="350"/>
    </location>
</feature>
<dbReference type="PANTHER" id="PTHR21666:SF270">
    <property type="entry name" value="MUREIN HYDROLASE ACTIVATOR ENVC"/>
    <property type="match status" value="1"/>
</dbReference>
<dbReference type="PANTHER" id="PTHR21666">
    <property type="entry name" value="PEPTIDASE-RELATED"/>
    <property type="match status" value="1"/>
</dbReference>
<dbReference type="Gene3D" id="2.70.70.10">
    <property type="entry name" value="Glucose Permease (Domain IIA)"/>
    <property type="match status" value="1"/>
</dbReference>
<evidence type="ECO:0000313" key="3">
    <source>
        <dbReference type="Proteomes" id="UP000649739"/>
    </source>
</evidence>
<comment type="caution">
    <text evidence="2">The sequence shown here is derived from an EMBL/GenBank/DDBJ whole genome shotgun (WGS) entry which is preliminary data.</text>
</comment>
<sequence>MNRPPIRRGALALALTGALALLCCGGGAAAVIITNFGGARESSAAQALANCGQGGLLPLTGKLPPVRGLSTDQLTNSAVIIRVGRQMRVPPRGWVVGVATAMQESRLTNLGHLGASNDHDSIGLFQQRPSMGWGTPRQLRDPAYTARKFFERLVRVSGWEKLALTVAAQRVQRSAYPDAYAKHEPLATDVVNALADGAARAAATATGALACAGSGEIAASGWAPTVPAGVVSGFRTAERPSHHGIDLGARRYTTIRAAAGGVVTHLECDNDSRPSYWCDRDGSPSTPGCGWYLEITHADKVITRYCHLVRRPTVQVGQSVPAGYPVGQVGTSGNSSGPHLHFEVHLNGDRSSGGAVDPVDFLRQRGITLR</sequence>
<protein>
    <recommendedName>
        <fullName evidence="1">M23ase beta-sheet core domain-containing protein</fullName>
    </recommendedName>
</protein>
<accession>A0A8J3B5Q1</accession>
<dbReference type="SUPFAM" id="SSF51261">
    <property type="entry name" value="Duplicated hybrid motif"/>
    <property type="match status" value="1"/>
</dbReference>
<dbReference type="InterPro" id="IPR050570">
    <property type="entry name" value="Cell_wall_metabolism_enzyme"/>
</dbReference>
<proteinExistence type="predicted"/>
<dbReference type="AlphaFoldDB" id="A0A8J3B5Q1"/>
<reference evidence="2" key="1">
    <citation type="journal article" date="2014" name="Int. J. Syst. Evol. Microbiol.">
        <title>Complete genome sequence of Corynebacterium casei LMG S-19264T (=DSM 44701T), isolated from a smear-ripened cheese.</title>
        <authorList>
            <consortium name="US DOE Joint Genome Institute (JGI-PGF)"/>
            <person name="Walter F."/>
            <person name="Albersmeier A."/>
            <person name="Kalinowski J."/>
            <person name="Ruckert C."/>
        </authorList>
    </citation>
    <scope>NUCLEOTIDE SEQUENCE</scope>
    <source>
        <strain evidence="2">JCM 3090</strain>
    </source>
</reference>
<keyword evidence="3" id="KW-1185">Reference proteome</keyword>
<dbReference type="GO" id="GO:0004222">
    <property type="term" value="F:metalloendopeptidase activity"/>
    <property type="evidence" value="ECO:0007669"/>
    <property type="project" value="TreeGrafter"/>
</dbReference>
<dbReference type="EMBL" id="BMQB01000006">
    <property type="protein sequence ID" value="GGJ97356.1"/>
    <property type="molecule type" value="Genomic_DNA"/>
</dbReference>
<name>A0A8J3B5Q1_9ACTN</name>
<dbReference type="Pfam" id="PF01551">
    <property type="entry name" value="Peptidase_M23"/>
    <property type="match status" value="1"/>
</dbReference>
<dbReference type="InterPro" id="IPR011055">
    <property type="entry name" value="Dup_hybrid_motif"/>
</dbReference>
<evidence type="ECO:0000313" key="2">
    <source>
        <dbReference type="EMBL" id="GGJ97356.1"/>
    </source>
</evidence>
<evidence type="ECO:0000259" key="1">
    <source>
        <dbReference type="Pfam" id="PF01551"/>
    </source>
</evidence>
<dbReference type="RefSeq" id="WP_189170703.1">
    <property type="nucleotide sequence ID" value="NZ_BMQB01000006.1"/>
</dbReference>
<reference evidence="2" key="2">
    <citation type="submission" date="2020-09" db="EMBL/GenBank/DDBJ databases">
        <authorList>
            <person name="Sun Q."/>
            <person name="Ohkuma M."/>
        </authorList>
    </citation>
    <scope>NUCLEOTIDE SEQUENCE</scope>
    <source>
        <strain evidence="2">JCM 3090</strain>
    </source>
</reference>
<gene>
    <name evidence="2" type="ORF">GCM10010123_29200</name>
</gene>
<dbReference type="CDD" id="cd12797">
    <property type="entry name" value="M23_peptidase"/>
    <property type="match status" value="1"/>
</dbReference>
<dbReference type="InterPro" id="IPR016047">
    <property type="entry name" value="M23ase_b-sheet_dom"/>
</dbReference>
<organism evidence="2 3">
    <name type="scientific">Pilimelia anulata</name>
    <dbReference type="NCBI Taxonomy" id="53371"/>
    <lineage>
        <taxon>Bacteria</taxon>
        <taxon>Bacillati</taxon>
        <taxon>Actinomycetota</taxon>
        <taxon>Actinomycetes</taxon>
        <taxon>Micromonosporales</taxon>
        <taxon>Micromonosporaceae</taxon>
        <taxon>Pilimelia</taxon>
    </lineage>
</organism>